<reference evidence="1 2" key="1">
    <citation type="submission" date="2023-07" db="EMBL/GenBank/DDBJ databases">
        <title>Genomic Encyclopedia of Type Strains, Phase IV (KMG-IV): sequencing the most valuable type-strain genomes for metagenomic binning, comparative biology and taxonomic classification.</title>
        <authorList>
            <person name="Goeker M."/>
        </authorList>
    </citation>
    <scope>NUCLEOTIDE SEQUENCE [LARGE SCALE GENOMIC DNA]</scope>
    <source>
        <strain evidence="1 2">DSM 27594</strain>
    </source>
</reference>
<dbReference type="EMBL" id="JAUSTW010000001">
    <property type="protein sequence ID" value="MDQ0197611.1"/>
    <property type="molecule type" value="Genomic_DNA"/>
</dbReference>
<evidence type="ECO:0000313" key="1">
    <source>
        <dbReference type="EMBL" id="MDQ0197611.1"/>
    </source>
</evidence>
<evidence type="ECO:0000313" key="2">
    <source>
        <dbReference type="Proteomes" id="UP001224122"/>
    </source>
</evidence>
<organism evidence="1 2">
    <name type="scientific">Neobacillus ginsengisoli</name>
    <dbReference type="NCBI Taxonomy" id="904295"/>
    <lineage>
        <taxon>Bacteria</taxon>
        <taxon>Bacillati</taxon>
        <taxon>Bacillota</taxon>
        <taxon>Bacilli</taxon>
        <taxon>Bacillales</taxon>
        <taxon>Bacillaceae</taxon>
        <taxon>Neobacillus</taxon>
    </lineage>
</organism>
<dbReference type="RefSeq" id="WP_307404483.1">
    <property type="nucleotide sequence ID" value="NZ_JAUSTW010000001.1"/>
</dbReference>
<keyword evidence="2" id="KW-1185">Reference proteome</keyword>
<proteinExistence type="predicted"/>
<name>A0ABT9XQI3_9BACI</name>
<sequence length="116" mass="13379">MIIASDLDRTLILSVIQEELLIILEREGIFFDGQLKQAENLFFYYILNNLPPASEKIAITELRGTPLNLFAGSRERKRLQVPVIRTWTWIFSTTVDIDMCQSTENFQACPKIQAFP</sequence>
<gene>
    <name evidence="1" type="ORF">J2S10_000716</name>
</gene>
<dbReference type="Proteomes" id="UP001224122">
    <property type="component" value="Unassembled WGS sequence"/>
</dbReference>
<comment type="caution">
    <text evidence="1">The sequence shown here is derived from an EMBL/GenBank/DDBJ whole genome shotgun (WGS) entry which is preliminary data.</text>
</comment>
<accession>A0ABT9XQI3</accession>
<protein>
    <submittedName>
        <fullName evidence="1">Uncharacterized protein</fullName>
    </submittedName>
</protein>